<dbReference type="AlphaFoldDB" id="A0A1W2ERQ1"/>
<feature type="transmembrane region" description="Helical" evidence="1">
    <location>
        <begin position="171"/>
        <end position="189"/>
    </location>
</feature>
<proteinExistence type="predicted"/>
<organism evidence="3 4">
    <name type="scientific">Fulvimarina manganoxydans</name>
    <dbReference type="NCBI Taxonomy" id="937218"/>
    <lineage>
        <taxon>Bacteria</taxon>
        <taxon>Pseudomonadati</taxon>
        <taxon>Pseudomonadota</taxon>
        <taxon>Alphaproteobacteria</taxon>
        <taxon>Hyphomicrobiales</taxon>
        <taxon>Aurantimonadaceae</taxon>
        <taxon>Fulvimarina</taxon>
    </lineage>
</organism>
<keyword evidence="4" id="KW-1185">Reference proteome</keyword>
<gene>
    <name evidence="3" type="ORF">SAMN06297251_1323</name>
</gene>
<feature type="transmembrane region" description="Helical" evidence="1">
    <location>
        <begin position="36"/>
        <end position="56"/>
    </location>
</feature>
<reference evidence="3 4" key="1">
    <citation type="submission" date="2017-04" db="EMBL/GenBank/DDBJ databases">
        <authorList>
            <person name="Afonso C.L."/>
            <person name="Miller P.J."/>
            <person name="Scott M.A."/>
            <person name="Spackman E."/>
            <person name="Goraichik I."/>
            <person name="Dimitrov K.M."/>
            <person name="Suarez D.L."/>
            <person name="Swayne D.E."/>
        </authorList>
    </citation>
    <scope>NUCLEOTIDE SEQUENCE [LARGE SCALE GENOMIC DNA]</scope>
    <source>
        <strain evidence="3 4">CGMCC 1.10972</strain>
    </source>
</reference>
<dbReference type="Proteomes" id="UP000192656">
    <property type="component" value="Unassembled WGS sequence"/>
</dbReference>
<dbReference type="PIRSF" id="PIRSF016919">
    <property type="entry name" value="HupE_UreJ"/>
    <property type="match status" value="1"/>
</dbReference>
<sequence>MKRTLATAAILVSATVPAFAHVDPMAHGSLLSGLTHPVSGLDHLLAMAAVGVWAAALGGKARIVVPCAFVAIMAAGFVAATNGLSVPFVEPMILASLVVFGLLIAAAVRLPLAAASAIVAGFAFFHGAAHGSEMGAATVTSFAIGFLAATAALHGAGYLLGQSALKIGAPFALRLAGLVTAATGALMLAA</sequence>
<dbReference type="InterPro" id="IPR007038">
    <property type="entry name" value="HupE_UreJ"/>
</dbReference>
<keyword evidence="1" id="KW-0812">Transmembrane</keyword>
<keyword evidence="2" id="KW-0732">Signal</keyword>
<feature type="transmembrane region" description="Helical" evidence="1">
    <location>
        <begin position="63"/>
        <end position="80"/>
    </location>
</feature>
<feature type="chain" id="PRO_5013184609" evidence="2">
    <location>
        <begin position="21"/>
        <end position="190"/>
    </location>
</feature>
<evidence type="ECO:0000313" key="4">
    <source>
        <dbReference type="Proteomes" id="UP000192656"/>
    </source>
</evidence>
<evidence type="ECO:0000256" key="2">
    <source>
        <dbReference type="SAM" id="SignalP"/>
    </source>
</evidence>
<evidence type="ECO:0000256" key="1">
    <source>
        <dbReference type="SAM" id="Phobius"/>
    </source>
</evidence>
<feature type="signal peptide" evidence="2">
    <location>
        <begin position="1"/>
        <end position="20"/>
    </location>
</feature>
<dbReference type="EMBL" id="FWXR01000032">
    <property type="protein sequence ID" value="SMD12387.1"/>
    <property type="molecule type" value="Genomic_DNA"/>
</dbReference>
<keyword evidence="1" id="KW-1133">Transmembrane helix</keyword>
<keyword evidence="1" id="KW-0472">Membrane</keyword>
<protein>
    <submittedName>
        <fullName evidence="3">Urease accessory protein</fullName>
    </submittedName>
</protein>
<dbReference type="Pfam" id="PF04955">
    <property type="entry name" value="HupE_UreJ"/>
    <property type="match status" value="1"/>
</dbReference>
<name>A0A1W2ERQ1_9HYPH</name>
<evidence type="ECO:0000313" key="3">
    <source>
        <dbReference type="EMBL" id="SMD12387.1"/>
    </source>
</evidence>
<dbReference type="STRING" id="937218.SAMN06297251_1323"/>
<feature type="transmembrane region" description="Helical" evidence="1">
    <location>
        <begin position="92"/>
        <end position="125"/>
    </location>
</feature>
<feature type="transmembrane region" description="Helical" evidence="1">
    <location>
        <begin position="137"/>
        <end position="159"/>
    </location>
</feature>
<accession>A0A1W2ERQ1</accession>